<proteinExistence type="predicted"/>
<name>A0A8D7ZYB0_CULPI</name>
<sequence>MQFFDTAEPNFGIRLIFSGLVPRTIRVTNQRPSEHHDLFFLLPPSSLEAFLSGSSLKFSRLPLNRFCFWGRVSSCPFVLHQLVDVVVAFVVDLGPSSSIGSSYDSRPISLKFFDCN</sequence>
<accession>A0A8D7ZYB0</accession>
<dbReference type="EMBL" id="HBUE01007057">
    <property type="protein sequence ID" value="CAG6446525.1"/>
    <property type="molecule type" value="Transcribed_RNA"/>
</dbReference>
<protein>
    <submittedName>
        <fullName evidence="1">(northern house mosquito) hypothetical protein</fullName>
    </submittedName>
</protein>
<organism evidence="1">
    <name type="scientific">Culex pipiens</name>
    <name type="common">House mosquito</name>
    <dbReference type="NCBI Taxonomy" id="7175"/>
    <lineage>
        <taxon>Eukaryota</taxon>
        <taxon>Metazoa</taxon>
        <taxon>Ecdysozoa</taxon>
        <taxon>Arthropoda</taxon>
        <taxon>Hexapoda</taxon>
        <taxon>Insecta</taxon>
        <taxon>Pterygota</taxon>
        <taxon>Neoptera</taxon>
        <taxon>Endopterygota</taxon>
        <taxon>Diptera</taxon>
        <taxon>Nematocera</taxon>
        <taxon>Culicoidea</taxon>
        <taxon>Culicidae</taxon>
        <taxon>Culicinae</taxon>
        <taxon>Culicini</taxon>
        <taxon>Culex</taxon>
        <taxon>Culex</taxon>
    </lineage>
</organism>
<evidence type="ECO:0000313" key="1">
    <source>
        <dbReference type="EMBL" id="CAG6446525.1"/>
    </source>
</evidence>
<dbReference type="EMBL" id="HBUE01007059">
    <property type="protein sequence ID" value="CAG6446526.1"/>
    <property type="molecule type" value="Transcribed_RNA"/>
</dbReference>
<dbReference type="AlphaFoldDB" id="A0A8D7ZYB0"/>
<reference evidence="1" key="1">
    <citation type="submission" date="2021-05" db="EMBL/GenBank/DDBJ databases">
        <authorList>
            <person name="Alioto T."/>
            <person name="Alioto T."/>
            <person name="Gomez Garrido J."/>
        </authorList>
    </citation>
    <scope>NUCLEOTIDE SEQUENCE</scope>
</reference>